<dbReference type="CDD" id="cd06366">
    <property type="entry name" value="PBP1_GABAb_receptor"/>
    <property type="match status" value="1"/>
</dbReference>
<keyword evidence="9" id="KW-0175">Coiled coil</keyword>
<evidence type="ECO:0000256" key="2">
    <source>
        <dbReference type="ARBA" id="ARBA00022692"/>
    </source>
</evidence>
<dbReference type="GO" id="GO:0038039">
    <property type="term" value="C:G protein-coupled receptor heterodimeric complex"/>
    <property type="evidence" value="ECO:0007669"/>
    <property type="project" value="TreeGrafter"/>
</dbReference>
<dbReference type="GO" id="GO:0007214">
    <property type="term" value="P:gamma-aminobutyric acid signaling pathway"/>
    <property type="evidence" value="ECO:0007669"/>
    <property type="project" value="TreeGrafter"/>
</dbReference>
<dbReference type="EMBL" id="JPKZ01001202">
    <property type="protein sequence ID" value="KHN83295.1"/>
    <property type="molecule type" value="Genomic_DNA"/>
</dbReference>
<organism evidence="13 14">
    <name type="scientific">Toxocara canis</name>
    <name type="common">Canine roundworm</name>
    <dbReference type="NCBI Taxonomy" id="6265"/>
    <lineage>
        <taxon>Eukaryota</taxon>
        <taxon>Metazoa</taxon>
        <taxon>Ecdysozoa</taxon>
        <taxon>Nematoda</taxon>
        <taxon>Chromadorea</taxon>
        <taxon>Rhabditida</taxon>
        <taxon>Spirurina</taxon>
        <taxon>Ascaridomorpha</taxon>
        <taxon>Ascaridoidea</taxon>
        <taxon>Toxocaridae</taxon>
        <taxon>Toxocara</taxon>
    </lineage>
</organism>
<dbReference type="FunFam" id="3.40.50.2300:FF:000056">
    <property type="entry name" value="Gamma-aminobutyric acid type B receptor subunit 1"/>
    <property type="match status" value="1"/>
</dbReference>
<keyword evidence="2 11" id="KW-0812">Transmembrane</keyword>
<feature type="transmembrane region" description="Helical" evidence="11">
    <location>
        <begin position="418"/>
        <end position="439"/>
    </location>
</feature>
<dbReference type="PRINTS" id="PR01176">
    <property type="entry name" value="GABABRECEPTR"/>
</dbReference>
<dbReference type="PRINTS" id="PR01177">
    <property type="entry name" value="GABAB1RECPTR"/>
</dbReference>
<protein>
    <submittedName>
        <fullName evidence="13">Gamma-aminobutyric acid type B receptor subunit 1</fullName>
    </submittedName>
</protein>
<feature type="region of interest" description="Disordered" evidence="10">
    <location>
        <begin position="807"/>
        <end position="831"/>
    </location>
</feature>
<feature type="transmembrane region" description="Helical" evidence="11">
    <location>
        <begin position="652"/>
        <end position="671"/>
    </location>
</feature>
<dbReference type="AlphaFoldDB" id="A0A0B2VQJ1"/>
<evidence type="ECO:0000259" key="12">
    <source>
        <dbReference type="PROSITE" id="PS50259"/>
    </source>
</evidence>
<evidence type="ECO:0000313" key="13">
    <source>
        <dbReference type="EMBL" id="KHN83295.1"/>
    </source>
</evidence>
<dbReference type="SMR" id="A0A0B2VQJ1"/>
<comment type="caution">
    <text evidence="13">The sequence shown here is derived from an EMBL/GenBank/DDBJ whole genome shotgun (WGS) entry which is preliminary data.</text>
</comment>
<keyword evidence="5 11" id="KW-0472">Membrane</keyword>
<dbReference type="PANTHER" id="PTHR10519:SF77">
    <property type="entry name" value="GAMMA-AMINOBUTYRIC ACID TYPE B RECEPTOR SUBUNIT 1"/>
    <property type="match status" value="1"/>
</dbReference>
<feature type="compositionally biased region" description="Polar residues" evidence="10">
    <location>
        <begin position="812"/>
        <end position="831"/>
    </location>
</feature>
<dbReference type="InterPro" id="IPR017978">
    <property type="entry name" value="GPCR_3_C"/>
</dbReference>
<keyword evidence="14" id="KW-1185">Reference proteome</keyword>
<evidence type="ECO:0000256" key="8">
    <source>
        <dbReference type="ARBA" id="ARBA00023224"/>
    </source>
</evidence>
<evidence type="ECO:0000256" key="6">
    <source>
        <dbReference type="ARBA" id="ARBA00023170"/>
    </source>
</evidence>
<reference evidence="13 14" key="1">
    <citation type="submission" date="2014-11" db="EMBL/GenBank/DDBJ databases">
        <title>Genetic blueprint of the zoonotic pathogen Toxocara canis.</title>
        <authorList>
            <person name="Zhu X.-Q."/>
            <person name="Korhonen P.K."/>
            <person name="Cai H."/>
            <person name="Young N.D."/>
            <person name="Nejsum P."/>
            <person name="von Samson-Himmelstjerna G."/>
            <person name="Boag P.R."/>
            <person name="Tan P."/>
            <person name="Li Q."/>
            <person name="Min J."/>
            <person name="Yang Y."/>
            <person name="Wang X."/>
            <person name="Fang X."/>
            <person name="Hall R.S."/>
            <person name="Hofmann A."/>
            <person name="Sternberg P.W."/>
            <person name="Jex A.R."/>
            <person name="Gasser R.B."/>
        </authorList>
    </citation>
    <scope>NUCLEOTIDE SEQUENCE [LARGE SCALE GENOMIC DNA]</scope>
    <source>
        <strain evidence="13">PN_DK_2014</strain>
    </source>
</reference>
<feature type="transmembrane region" description="Helical" evidence="11">
    <location>
        <begin position="691"/>
        <end position="710"/>
    </location>
</feature>
<dbReference type="InterPro" id="IPR028082">
    <property type="entry name" value="Peripla_BP_I"/>
</dbReference>
<accession>A0A0B2VQJ1</accession>
<keyword evidence="3 11" id="KW-1133">Transmembrane helix</keyword>
<evidence type="ECO:0000256" key="9">
    <source>
        <dbReference type="SAM" id="Coils"/>
    </source>
</evidence>
<keyword evidence="6 13" id="KW-0675">Receptor</keyword>
<name>A0A0B2VQJ1_TOXCA</name>
<dbReference type="Proteomes" id="UP000031036">
    <property type="component" value="Unassembled WGS sequence"/>
</dbReference>
<gene>
    <name evidence="13" type="primary">Gabbr1</name>
    <name evidence="13" type="ORF">Tcan_13488</name>
</gene>
<feature type="transmembrane region" description="Helical" evidence="11">
    <location>
        <begin position="591"/>
        <end position="612"/>
    </location>
</feature>
<feature type="domain" description="G-protein coupled receptors family 3 profile" evidence="12">
    <location>
        <begin position="418"/>
        <end position="749"/>
    </location>
</feature>
<dbReference type="SUPFAM" id="SSF53822">
    <property type="entry name" value="Periplasmic binding protein-like I"/>
    <property type="match status" value="1"/>
</dbReference>
<evidence type="ECO:0000313" key="14">
    <source>
        <dbReference type="Proteomes" id="UP000031036"/>
    </source>
</evidence>
<evidence type="ECO:0000256" key="3">
    <source>
        <dbReference type="ARBA" id="ARBA00022989"/>
    </source>
</evidence>
<sequence length="874" mass="97387">MEAGSGGWAGGQACLPAVQMALEDVNGNVNVLPGYTLRLHHHNSKCQPGLAAKQMYELLYKPPVKLMLLAGCSPVTTVVAEAAPVWNLVVLSYGASSPALSNRRRFPTLFRTHPTANMQNPTRIQLFHKFKWKKITILQSVEEVFTSTAKDLENQCRESGIRVERQSFYGDPTDAVKTLVRQDARIIVGLFYVTEARRVLCQAYKHGLYGRKYVWFFIGWYADTWFIPPKDEPVNCTAEQMTAAAQYHITTESIMLSRDEKPTISGMTGVEFQRRLKNLIDTDPANTGGFPEAPLAYDAVWAVALAFNCTLARLPKGDTLENFTYNNTVTAKHLFKCVKDTQFKGVSGQVMFSDLGDRIARTQIEQLQNGRYQMLGTYDTTTQYLDWFGKEKFATASGLPPPDSTIIRESLLTVATELYVAIAVLAVTGMLVALVVFVFSIKYSHRGIIVQSQPQSNNVLIAGCVLCSISLLLMGLPAQGITLPKHSFTLLCHSRISILMIGFTFAYGSMFAKVWIVYRMGATENQEVVSRQTPDEEEPSPWESIRTLIASMVGRQAMVAAALRKVSSHAYGSLMAKKPCILNQPIPACKFYLVIAAFFVVDVFIITVWVIFDPLQREEKRFPLQEPPAGTEEDVMLLPILELCQSTHQETWIGLILGYKCLLLVFGLLLAYESRNLKLRYVNDSRFVGLAIYNVAILSLVTGPVVTLLIRSQADANFAFVSVTVLLCIYISLGLVFIPKILYIYRVPESSDEGSVTGTQVRTKLSKAEQKRFEQLIVENAELKRQIEIKEKKIGECRERLGRRLNGAGVRQNGSPLNNNHSSFSEENAAYSSPTTLTTTALIELQPNDGTGKFCDYDELDNENTSSCSDEILL</sequence>
<dbReference type="Pfam" id="PF01094">
    <property type="entry name" value="ANF_receptor"/>
    <property type="match status" value="1"/>
</dbReference>
<keyword evidence="8" id="KW-0807">Transducer</keyword>
<dbReference type="OrthoDB" id="17569at2759"/>
<evidence type="ECO:0000256" key="10">
    <source>
        <dbReference type="SAM" id="MobiDB-lite"/>
    </source>
</evidence>
<dbReference type="InterPro" id="IPR002455">
    <property type="entry name" value="GPCR3_GABA-B"/>
</dbReference>
<evidence type="ECO:0000256" key="11">
    <source>
        <dbReference type="SAM" id="Phobius"/>
    </source>
</evidence>
<evidence type="ECO:0000256" key="7">
    <source>
        <dbReference type="ARBA" id="ARBA00023180"/>
    </source>
</evidence>
<evidence type="ECO:0000256" key="5">
    <source>
        <dbReference type="ARBA" id="ARBA00023136"/>
    </source>
</evidence>
<dbReference type="PROSITE" id="PS50259">
    <property type="entry name" value="G_PROTEIN_RECEP_F3_4"/>
    <property type="match status" value="1"/>
</dbReference>
<dbReference type="Gene3D" id="3.40.50.2300">
    <property type="match status" value="2"/>
</dbReference>
<feature type="coiled-coil region" evidence="9">
    <location>
        <begin position="766"/>
        <end position="800"/>
    </location>
</feature>
<keyword evidence="7" id="KW-0325">Glycoprotein</keyword>
<proteinExistence type="predicted"/>
<dbReference type="Pfam" id="PF00003">
    <property type="entry name" value="7tm_3"/>
    <property type="match status" value="1"/>
</dbReference>
<dbReference type="STRING" id="6265.A0A0B2VQJ1"/>
<feature type="transmembrane region" description="Helical" evidence="11">
    <location>
        <begin position="496"/>
        <end position="518"/>
    </location>
</feature>
<dbReference type="OMA" id="WAGGEAC"/>
<comment type="subcellular location">
    <subcellularLocation>
        <location evidence="1">Membrane</location>
        <topology evidence="1">Multi-pass membrane protein</topology>
    </subcellularLocation>
</comment>
<keyword evidence="4" id="KW-0297">G-protein coupled receptor</keyword>
<dbReference type="PANTHER" id="PTHR10519">
    <property type="entry name" value="GABA-B RECEPTOR"/>
    <property type="match status" value="1"/>
</dbReference>
<feature type="transmembrane region" description="Helical" evidence="11">
    <location>
        <begin position="716"/>
        <end position="738"/>
    </location>
</feature>
<dbReference type="InterPro" id="IPR001828">
    <property type="entry name" value="ANF_lig-bd_rcpt"/>
</dbReference>
<evidence type="ECO:0000256" key="4">
    <source>
        <dbReference type="ARBA" id="ARBA00023040"/>
    </source>
</evidence>
<feature type="transmembrane region" description="Helical" evidence="11">
    <location>
        <begin position="459"/>
        <end position="476"/>
    </location>
</feature>
<dbReference type="GO" id="GO:0004965">
    <property type="term" value="F:G protein-coupled GABA receptor activity"/>
    <property type="evidence" value="ECO:0007669"/>
    <property type="project" value="InterPro"/>
</dbReference>
<evidence type="ECO:0000256" key="1">
    <source>
        <dbReference type="ARBA" id="ARBA00004141"/>
    </source>
</evidence>